<dbReference type="InterPro" id="IPR014349">
    <property type="entry name" value="Rieske_Fe-S_prot"/>
</dbReference>
<dbReference type="InterPro" id="IPR036922">
    <property type="entry name" value="Rieske_2Fe-2S_sf"/>
</dbReference>
<feature type="region of interest" description="Disordered" evidence="10">
    <location>
        <begin position="42"/>
        <end position="61"/>
    </location>
</feature>
<dbReference type="GO" id="GO:0004497">
    <property type="term" value="F:monooxygenase activity"/>
    <property type="evidence" value="ECO:0007669"/>
    <property type="project" value="UniProtKB-ARBA"/>
</dbReference>
<sequence length="155" mass="14497">MSEAAHPAAPAGMLSRRAVPGLVAVVAGVAGYVVASGSDAAEPKPATAAANGGGGAGAGGGQRLAGLAEVPTGGGLVLDDVGVVLTRSAGDEVLAFSAVCTHQGCTVGSVAGGTINCPCHGSRFDAATGAPVAGPAKAPLAPVAVVVQDDTVFTA</sequence>
<keyword evidence="7" id="KW-1015">Disulfide bond</keyword>
<evidence type="ECO:0000256" key="3">
    <source>
        <dbReference type="ARBA" id="ARBA00022714"/>
    </source>
</evidence>
<dbReference type="Proteomes" id="UP000179769">
    <property type="component" value="Unassembled WGS sequence"/>
</dbReference>
<evidence type="ECO:0000256" key="4">
    <source>
        <dbReference type="ARBA" id="ARBA00022723"/>
    </source>
</evidence>
<dbReference type="EMBL" id="MAXA01000216">
    <property type="protein sequence ID" value="OHV27884.1"/>
    <property type="molecule type" value="Genomic_DNA"/>
</dbReference>
<keyword evidence="3" id="KW-0001">2Fe-2S</keyword>
<comment type="cofactor">
    <cofactor evidence="9">
        <name>[2Fe-2S] cluster</name>
        <dbReference type="ChEBI" id="CHEBI:190135"/>
    </cofactor>
</comment>
<evidence type="ECO:0000256" key="10">
    <source>
        <dbReference type="SAM" id="MobiDB-lite"/>
    </source>
</evidence>
<dbReference type="SUPFAM" id="SSF50022">
    <property type="entry name" value="ISP domain"/>
    <property type="match status" value="1"/>
</dbReference>
<feature type="compositionally biased region" description="Gly residues" evidence="10">
    <location>
        <begin position="51"/>
        <end position="61"/>
    </location>
</feature>
<dbReference type="OrthoDB" id="25106at2"/>
<dbReference type="AlphaFoldDB" id="A0A1S1Q6Q7"/>
<dbReference type="Pfam" id="PF00355">
    <property type="entry name" value="Rieske"/>
    <property type="match status" value="1"/>
</dbReference>
<keyword evidence="5" id="KW-0408">Iron</keyword>
<evidence type="ECO:0000256" key="1">
    <source>
        <dbReference type="ARBA" id="ARBA00002494"/>
    </source>
</evidence>
<evidence type="ECO:0000256" key="5">
    <source>
        <dbReference type="ARBA" id="ARBA00023004"/>
    </source>
</evidence>
<comment type="caution">
    <text evidence="12">The sequence shown here is derived from an EMBL/GenBank/DDBJ whole genome shotgun (WGS) entry which is preliminary data.</text>
</comment>
<dbReference type="InterPro" id="IPR005805">
    <property type="entry name" value="Rieske_Fe-S_prot_C"/>
</dbReference>
<evidence type="ECO:0000256" key="8">
    <source>
        <dbReference type="ARBA" id="ARBA00029586"/>
    </source>
</evidence>
<dbReference type="GO" id="GO:0051537">
    <property type="term" value="F:2 iron, 2 sulfur cluster binding"/>
    <property type="evidence" value="ECO:0007669"/>
    <property type="project" value="UniProtKB-KW"/>
</dbReference>
<evidence type="ECO:0000259" key="11">
    <source>
        <dbReference type="PROSITE" id="PS51296"/>
    </source>
</evidence>
<organism evidence="12 13">
    <name type="scientific">Parafrankia soli</name>
    <dbReference type="NCBI Taxonomy" id="2599596"/>
    <lineage>
        <taxon>Bacteria</taxon>
        <taxon>Bacillati</taxon>
        <taxon>Actinomycetota</taxon>
        <taxon>Actinomycetes</taxon>
        <taxon>Frankiales</taxon>
        <taxon>Frankiaceae</taxon>
        <taxon>Parafrankia</taxon>
    </lineage>
</organism>
<name>A0A1S1Q6Q7_9ACTN</name>
<evidence type="ECO:0000256" key="2">
    <source>
        <dbReference type="ARBA" id="ARBA00015816"/>
    </source>
</evidence>
<dbReference type="RefSeq" id="WP_071064256.1">
    <property type="nucleotide sequence ID" value="NZ_JBFLUH010000341.1"/>
</dbReference>
<reference evidence="13" key="1">
    <citation type="submission" date="2016-07" db="EMBL/GenBank/DDBJ databases">
        <title>Frankia sp. NRRL B-16219 Genome sequencing.</title>
        <authorList>
            <person name="Ghodhbane-Gtari F."/>
            <person name="Swanson E."/>
            <person name="Gueddou A."/>
            <person name="Louati M."/>
            <person name="Nouioui I."/>
            <person name="Hezbri K."/>
            <person name="Abebe-Akele F."/>
            <person name="Simpson S."/>
            <person name="Morris K."/>
            <person name="Thomas K."/>
            <person name="Gtari M."/>
            <person name="Tisa L.S."/>
        </authorList>
    </citation>
    <scope>NUCLEOTIDE SEQUENCE [LARGE SCALE GENOMIC DNA]</scope>
    <source>
        <strain evidence="13">NRRL B-16219</strain>
    </source>
</reference>
<evidence type="ECO:0000256" key="6">
    <source>
        <dbReference type="ARBA" id="ARBA00023014"/>
    </source>
</evidence>
<dbReference type="CDD" id="cd03467">
    <property type="entry name" value="Rieske"/>
    <property type="match status" value="1"/>
</dbReference>
<dbReference type="GO" id="GO:0046872">
    <property type="term" value="F:metal ion binding"/>
    <property type="evidence" value="ECO:0007669"/>
    <property type="project" value="UniProtKB-KW"/>
</dbReference>
<keyword evidence="4" id="KW-0479">Metal-binding</keyword>
<dbReference type="InterPro" id="IPR017941">
    <property type="entry name" value="Rieske_2Fe-2S"/>
</dbReference>
<dbReference type="PROSITE" id="PS51296">
    <property type="entry name" value="RIESKE"/>
    <property type="match status" value="1"/>
</dbReference>
<protein>
    <recommendedName>
        <fullName evidence="2">Cytochrome bc1 complex Rieske iron-sulfur subunit</fullName>
    </recommendedName>
    <alternativeName>
        <fullName evidence="8">Cytochrome bc1 reductase complex subunit QcrA</fullName>
    </alternativeName>
</protein>
<evidence type="ECO:0000313" key="13">
    <source>
        <dbReference type="Proteomes" id="UP000179769"/>
    </source>
</evidence>
<feature type="domain" description="Rieske" evidence="11">
    <location>
        <begin position="62"/>
        <end position="154"/>
    </location>
</feature>
<evidence type="ECO:0000256" key="9">
    <source>
        <dbReference type="ARBA" id="ARBA00034078"/>
    </source>
</evidence>
<gene>
    <name evidence="12" type="ORF">BBK14_19065</name>
</gene>
<evidence type="ECO:0000256" key="7">
    <source>
        <dbReference type="ARBA" id="ARBA00023157"/>
    </source>
</evidence>
<accession>A0A1S1Q6Q7</accession>
<dbReference type="PANTHER" id="PTHR10134">
    <property type="entry name" value="CYTOCHROME B-C1 COMPLEX SUBUNIT RIESKE, MITOCHONDRIAL"/>
    <property type="match status" value="1"/>
</dbReference>
<evidence type="ECO:0000313" key="12">
    <source>
        <dbReference type="EMBL" id="OHV27884.1"/>
    </source>
</evidence>
<dbReference type="GO" id="GO:0016705">
    <property type="term" value="F:oxidoreductase activity, acting on paired donors, with incorporation or reduction of molecular oxygen"/>
    <property type="evidence" value="ECO:0007669"/>
    <property type="project" value="UniProtKB-ARBA"/>
</dbReference>
<proteinExistence type="predicted"/>
<dbReference type="GO" id="GO:0016020">
    <property type="term" value="C:membrane"/>
    <property type="evidence" value="ECO:0007669"/>
    <property type="project" value="InterPro"/>
</dbReference>
<keyword evidence="13" id="KW-1185">Reference proteome</keyword>
<dbReference type="PRINTS" id="PR00162">
    <property type="entry name" value="RIESKE"/>
</dbReference>
<comment type="function">
    <text evidence="1">Iron-sulfur subunit of the cytochrome bc1 complex, an essential component of the respiratory electron transport chain required for ATP synthesis. The bc1 complex catalyzes the oxidation of menaquinol and the reduction of cytochrome c in the respiratory chain. The bc1 complex operates through a Q-cycle mechanism that couples electron transfer to generation of the proton gradient that drives ATP synthesis.</text>
</comment>
<dbReference type="Gene3D" id="2.102.10.10">
    <property type="entry name" value="Rieske [2Fe-2S] iron-sulphur domain"/>
    <property type="match status" value="1"/>
</dbReference>
<keyword evidence="6" id="KW-0411">Iron-sulfur</keyword>